<dbReference type="AlphaFoldDB" id="A0A482WXV7"/>
<proteinExistence type="predicted"/>
<dbReference type="InParanoid" id="A0A482WXV7"/>
<comment type="caution">
    <text evidence="1">The sequence shown here is derived from an EMBL/GenBank/DDBJ whole genome shotgun (WGS) entry which is preliminary data.</text>
</comment>
<dbReference type="EMBL" id="QKKF02022626">
    <property type="protein sequence ID" value="RZF38323.1"/>
    <property type="molecule type" value="Genomic_DNA"/>
</dbReference>
<dbReference type="Proteomes" id="UP000291343">
    <property type="component" value="Unassembled WGS sequence"/>
</dbReference>
<evidence type="ECO:0000313" key="2">
    <source>
        <dbReference type="Proteomes" id="UP000291343"/>
    </source>
</evidence>
<protein>
    <submittedName>
        <fullName evidence="1">Uncharacterized protein</fullName>
    </submittedName>
</protein>
<organism evidence="1 2">
    <name type="scientific">Laodelphax striatellus</name>
    <name type="common">Small brown planthopper</name>
    <name type="synonym">Delphax striatella</name>
    <dbReference type="NCBI Taxonomy" id="195883"/>
    <lineage>
        <taxon>Eukaryota</taxon>
        <taxon>Metazoa</taxon>
        <taxon>Ecdysozoa</taxon>
        <taxon>Arthropoda</taxon>
        <taxon>Hexapoda</taxon>
        <taxon>Insecta</taxon>
        <taxon>Pterygota</taxon>
        <taxon>Neoptera</taxon>
        <taxon>Paraneoptera</taxon>
        <taxon>Hemiptera</taxon>
        <taxon>Auchenorrhyncha</taxon>
        <taxon>Fulgoroidea</taxon>
        <taxon>Delphacidae</taxon>
        <taxon>Criomorphinae</taxon>
        <taxon>Laodelphax</taxon>
    </lineage>
</organism>
<keyword evidence="2" id="KW-1185">Reference proteome</keyword>
<evidence type="ECO:0000313" key="1">
    <source>
        <dbReference type="EMBL" id="RZF38323.1"/>
    </source>
</evidence>
<sequence>MNHPVIVYKFELRAKRRFVPFPRGRNQFHYFHHQERARYVLTWRPELVQNIFDPCSNSHPQLLKTFKMSRLESSNASCRVAVAVPR</sequence>
<name>A0A482WXV7_LAOST</name>
<gene>
    <name evidence="1" type="ORF">LSTR_LSTR012110</name>
</gene>
<reference evidence="1 2" key="1">
    <citation type="journal article" date="2017" name="Gigascience">
        <title>Genome sequence of the small brown planthopper, Laodelphax striatellus.</title>
        <authorList>
            <person name="Zhu J."/>
            <person name="Jiang F."/>
            <person name="Wang X."/>
            <person name="Yang P."/>
            <person name="Bao Y."/>
            <person name="Zhao W."/>
            <person name="Wang W."/>
            <person name="Lu H."/>
            <person name="Wang Q."/>
            <person name="Cui N."/>
            <person name="Li J."/>
            <person name="Chen X."/>
            <person name="Luo L."/>
            <person name="Yu J."/>
            <person name="Kang L."/>
            <person name="Cui F."/>
        </authorList>
    </citation>
    <scope>NUCLEOTIDE SEQUENCE [LARGE SCALE GENOMIC DNA]</scope>
    <source>
        <strain evidence="1">Lst14</strain>
    </source>
</reference>
<accession>A0A482WXV7</accession>
<feature type="non-terminal residue" evidence="1">
    <location>
        <position position="86"/>
    </location>
</feature>